<comment type="caution">
    <text evidence="2">The sequence shown here is derived from an EMBL/GenBank/DDBJ whole genome shotgun (WGS) entry which is preliminary data.</text>
</comment>
<gene>
    <name evidence="2" type="ORF">H9635_07435</name>
</gene>
<organism evidence="2 3">
    <name type="scientific">Solibacillus faecavium</name>
    <dbReference type="NCBI Taxonomy" id="2762221"/>
    <lineage>
        <taxon>Bacteria</taxon>
        <taxon>Bacillati</taxon>
        <taxon>Bacillota</taxon>
        <taxon>Bacilli</taxon>
        <taxon>Bacillales</taxon>
        <taxon>Caryophanaceae</taxon>
        <taxon>Solibacillus</taxon>
    </lineage>
</organism>
<protein>
    <submittedName>
        <fullName evidence="2">Helix-turn-helix transcriptional regulator</fullName>
    </submittedName>
</protein>
<dbReference type="InterPro" id="IPR010057">
    <property type="entry name" value="Transcription_activator_Rgg_C"/>
</dbReference>
<dbReference type="RefSeq" id="WP_191699562.1">
    <property type="nucleotide sequence ID" value="NZ_JACSPZ010000003.1"/>
</dbReference>
<dbReference type="InterPro" id="IPR010982">
    <property type="entry name" value="Lambda_DNA-bd_dom_sf"/>
</dbReference>
<dbReference type="EMBL" id="JACSPZ010000003">
    <property type="protein sequence ID" value="MBD8036570.1"/>
    <property type="molecule type" value="Genomic_DNA"/>
</dbReference>
<dbReference type="InterPro" id="IPR053163">
    <property type="entry name" value="HTH-type_regulator_Rgg"/>
</dbReference>
<evidence type="ECO:0000259" key="1">
    <source>
        <dbReference type="PROSITE" id="PS50943"/>
    </source>
</evidence>
<dbReference type="Proteomes" id="UP000619101">
    <property type="component" value="Unassembled WGS sequence"/>
</dbReference>
<accession>A0ABR8XXA1</accession>
<evidence type="ECO:0000313" key="3">
    <source>
        <dbReference type="Proteomes" id="UP000619101"/>
    </source>
</evidence>
<dbReference type="SUPFAM" id="SSF47413">
    <property type="entry name" value="lambda repressor-like DNA-binding domains"/>
    <property type="match status" value="1"/>
</dbReference>
<dbReference type="PANTHER" id="PTHR37038">
    <property type="entry name" value="TRANSCRIPTIONAL REGULATOR-RELATED"/>
    <property type="match status" value="1"/>
</dbReference>
<proteinExistence type="predicted"/>
<keyword evidence="3" id="KW-1185">Reference proteome</keyword>
<dbReference type="PANTHER" id="PTHR37038:SF13">
    <property type="entry name" value="HTH CRO_C1-TYPE DOMAIN-CONTAINING PROTEIN"/>
    <property type="match status" value="1"/>
</dbReference>
<dbReference type="Gene3D" id="1.25.40.10">
    <property type="entry name" value="Tetratricopeptide repeat domain"/>
    <property type="match status" value="1"/>
</dbReference>
<dbReference type="InterPro" id="IPR011990">
    <property type="entry name" value="TPR-like_helical_dom_sf"/>
</dbReference>
<dbReference type="InterPro" id="IPR001387">
    <property type="entry name" value="Cro/C1-type_HTH"/>
</dbReference>
<dbReference type="SMART" id="SM00530">
    <property type="entry name" value="HTH_XRE"/>
    <property type="match status" value="1"/>
</dbReference>
<reference evidence="2 3" key="1">
    <citation type="submission" date="2020-08" db="EMBL/GenBank/DDBJ databases">
        <title>A Genomic Blueprint of the Chicken Gut Microbiome.</title>
        <authorList>
            <person name="Gilroy R."/>
            <person name="Ravi A."/>
            <person name="Getino M."/>
            <person name="Pursley I."/>
            <person name="Horton D.L."/>
            <person name="Alikhan N.-F."/>
            <person name="Baker D."/>
            <person name="Gharbi K."/>
            <person name="Hall N."/>
            <person name="Watson M."/>
            <person name="Adriaenssens E.M."/>
            <person name="Foster-Nyarko E."/>
            <person name="Jarju S."/>
            <person name="Secka A."/>
            <person name="Antonio M."/>
            <person name="Oren A."/>
            <person name="Chaudhuri R."/>
            <person name="La Ragione R.M."/>
            <person name="Hildebrand F."/>
            <person name="Pallen M.J."/>
        </authorList>
    </citation>
    <scope>NUCLEOTIDE SEQUENCE [LARGE SCALE GENOMIC DNA]</scope>
    <source>
        <strain evidence="2 3">A46</strain>
    </source>
</reference>
<dbReference type="Pfam" id="PF01381">
    <property type="entry name" value="HTH_3"/>
    <property type="match status" value="1"/>
</dbReference>
<name>A0ABR8XXA1_9BACL</name>
<dbReference type="Pfam" id="PF21259">
    <property type="entry name" value="Rgg_C"/>
    <property type="match status" value="1"/>
</dbReference>
<dbReference type="CDD" id="cd00093">
    <property type="entry name" value="HTH_XRE"/>
    <property type="match status" value="1"/>
</dbReference>
<evidence type="ECO:0000313" key="2">
    <source>
        <dbReference type="EMBL" id="MBD8036570.1"/>
    </source>
</evidence>
<feature type="domain" description="HTH cro/C1-type" evidence="1">
    <location>
        <begin position="7"/>
        <end position="60"/>
    </location>
</feature>
<dbReference type="PROSITE" id="PS50943">
    <property type="entry name" value="HTH_CROC1"/>
    <property type="match status" value="1"/>
</dbReference>
<sequence length="289" mass="34432">MNLGKDLKSIRKNKTYSQAEVASNIISQSTYSKFEAGIRDVDASIYLQLLQRLNISAEEFDYIRNDYNYGRKQKLIHSLFSLDYNHIASLHKLKQQTVLFLQEHRDEDIEEIYLICEAFIQLHDTKNIDIARNIVEPIWKEMSKYEQWYLNDIRIINTILFLFPADIAIEFTQTVLTRLDMYKDFHDAERLKIAFKINLSLILIKNKDYAKALTIIEDSLQSDKKKMSYTILSLHYSREAICRVNLQEKKPEHPLKKAQQLLMLYDDQYYWELIQQEFKQYTLSRSSMD</sequence>